<proteinExistence type="predicted"/>
<evidence type="ECO:0000313" key="5">
    <source>
        <dbReference type="Proteomes" id="UP001188597"/>
    </source>
</evidence>
<accession>A0AA88VYY0</accession>
<evidence type="ECO:0000256" key="1">
    <source>
        <dbReference type="ARBA" id="ARBA00004173"/>
    </source>
</evidence>
<feature type="region of interest" description="Disordered" evidence="3">
    <location>
        <begin position="1"/>
        <end position="73"/>
    </location>
</feature>
<dbReference type="GO" id="GO:0045277">
    <property type="term" value="C:respiratory chain complex IV"/>
    <property type="evidence" value="ECO:0007669"/>
    <property type="project" value="InterPro"/>
</dbReference>
<comment type="subcellular location">
    <subcellularLocation>
        <location evidence="1">Mitochondrion</location>
    </subcellularLocation>
</comment>
<dbReference type="InterPro" id="IPR003213">
    <property type="entry name" value="Cyt_c_oxidase_su6B"/>
</dbReference>
<dbReference type="PANTHER" id="PTHR46281">
    <property type="entry name" value="CYTOCHROME C OXIDASE SUBUNIT 6B"/>
    <property type="match status" value="1"/>
</dbReference>
<evidence type="ECO:0000256" key="3">
    <source>
        <dbReference type="SAM" id="MobiDB-lite"/>
    </source>
</evidence>
<protein>
    <submittedName>
        <fullName evidence="4">Uncharacterized protein</fullName>
    </submittedName>
</protein>
<dbReference type="PANTHER" id="PTHR46281:SF8">
    <property type="entry name" value="CYTOCHROME C OXIDASE SUBUNIT 12, MITOCHONDRIAL"/>
    <property type="match status" value="1"/>
</dbReference>
<keyword evidence="2" id="KW-0496">Mitochondrion</keyword>
<keyword evidence="5" id="KW-1185">Reference proteome</keyword>
<dbReference type="GO" id="GO:0005739">
    <property type="term" value="C:mitochondrion"/>
    <property type="evidence" value="ECO:0007669"/>
    <property type="project" value="UniProtKB-SubCell"/>
</dbReference>
<sequence length="97" mass="10567">MRTRDVNKVARGEQAPRPARDEQGTVSKAPPPSSTSTKVDSPPPVGNGDTDVDVSEHPPLSSDSIKVEEVKTAPVDMRFPGANQARHCSTRYLEYHK</sequence>
<dbReference type="InterPro" id="IPR036549">
    <property type="entry name" value="CX6/COA6-like_sf"/>
</dbReference>
<evidence type="ECO:0000256" key="2">
    <source>
        <dbReference type="ARBA" id="ARBA00023128"/>
    </source>
</evidence>
<feature type="compositionally biased region" description="Basic and acidic residues" evidence="3">
    <location>
        <begin position="1"/>
        <end position="11"/>
    </location>
</feature>
<reference evidence="4" key="1">
    <citation type="submission" date="2022-12" db="EMBL/GenBank/DDBJ databases">
        <title>Draft genome assemblies for two species of Escallonia (Escalloniales).</title>
        <authorList>
            <person name="Chanderbali A."/>
            <person name="Dervinis C."/>
            <person name="Anghel I."/>
            <person name="Soltis D."/>
            <person name="Soltis P."/>
            <person name="Zapata F."/>
        </authorList>
    </citation>
    <scope>NUCLEOTIDE SEQUENCE</scope>
    <source>
        <strain evidence="4">UCBG64.0493</strain>
        <tissue evidence="4">Leaf</tissue>
    </source>
</reference>
<organism evidence="4 5">
    <name type="scientific">Escallonia herrerae</name>
    <dbReference type="NCBI Taxonomy" id="1293975"/>
    <lineage>
        <taxon>Eukaryota</taxon>
        <taxon>Viridiplantae</taxon>
        <taxon>Streptophyta</taxon>
        <taxon>Embryophyta</taxon>
        <taxon>Tracheophyta</taxon>
        <taxon>Spermatophyta</taxon>
        <taxon>Magnoliopsida</taxon>
        <taxon>eudicotyledons</taxon>
        <taxon>Gunneridae</taxon>
        <taxon>Pentapetalae</taxon>
        <taxon>asterids</taxon>
        <taxon>campanulids</taxon>
        <taxon>Escalloniales</taxon>
        <taxon>Escalloniaceae</taxon>
        <taxon>Escallonia</taxon>
    </lineage>
</organism>
<dbReference type="EMBL" id="JAVXUP010001046">
    <property type="protein sequence ID" value="KAK3016764.1"/>
    <property type="molecule type" value="Genomic_DNA"/>
</dbReference>
<name>A0AA88VYY0_9ASTE</name>
<dbReference type="Gene3D" id="1.10.10.140">
    <property type="entry name" value="Cytochrome c oxidase, subunit VIb"/>
    <property type="match status" value="1"/>
</dbReference>
<gene>
    <name evidence="4" type="ORF">RJ639_006437</name>
</gene>
<dbReference type="AlphaFoldDB" id="A0AA88VYY0"/>
<dbReference type="Proteomes" id="UP001188597">
    <property type="component" value="Unassembled WGS sequence"/>
</dbReference>
<comment type="caution">
    <text evidence="4">The sequence shown here is derived from an EMBL/GenBank/DDBJ whole genome shotgun (WGS) entry which is preliminary data.</text>
</comment>
<evidence type="ECO:0000313" key="4">
    <source>
        <dbReference type="EMBL" id="KAK3016764.1"/>
    </source>
</evidence>
<dbReference type="SUPFAM" id="SSF47694">
    <property type="entry name" value="Cytochrome c oxidase subunit h"/>
    <property type="match status" value="1"/>
</dbReference>